<evidence type="ECO:0000313" key="3">
    <source>
        <dbReference type="Proteomes" id="UP000799118"/>
    </source>
</evidence>
<dbReference type="Proteomes" id="UP000799118">
    <property type="component" value="Unassembled WGS sequence"/>
</dbReference>
<name>A0A6A4HYQ7_9AGAR</name>
<keyword evidence="1" id="KW-0812">Transmembrane</keyword>
<dbReference type="EMBL" id="ML769443">
    <property type="protein sequence ID" value="KAE9401725.1"/>
    <property type="molecule type" value="Genomic_DNA"/>
</dbReference>
<accession>A0A6A4HYQ7</accession>
<proteinExistence type="predicted"/>
<keyword evidence="3" id="KW-1185">Reference proteome</keyword>
<evidence type="ECO:0000313" key="2">
    <source>
        <dbReference type="EMBL" id="KAE9401725.1"/>
    </source>
</evidence>
<organism evidence="2 3">
    <name type="scientific">Gymnopus androsaceus JB14</name>
    <dbReference type="NCBI Taxonomy" id="1447944"/>
    <lineage>
        <taxon>Eukaryota</taxon>
        <taxon>Fungi</taxon>
        <taxon>Dikarya</taxon>
        <taxon>Basidiomycota</taxon>
        <taxon>Agaricomycotina</taxon>
        <taxon>Agaricomycetes</taxon>
        <taxon>Agaricomycetidae</taxon>
        <taxon>Agaricales</taxon>
        <taxon>Marasmiineae</taxon>
        <taxon>Omphalotaceae</taxon>
        <taxon>Gymnopus</taxon>
    </lineage>
</organism>
<reference evidence="2" key="1">
    <citation type="journal article" date="2019" name="Environ. Microbiol.">
        <title>Fungal ecological strategies reflected in gene transcription - a case study of two litter decomposers.</title>
        <authorList>
            <person name="Barbi F."/>
            <person name="Kohler A."/>
            <person name="Barry K."/>
            <person name="Baskaran P."/>
            <person name="Daum C."/>
            <person name="Fauchery L."/>
            <person name="Ihrmark K."/>
            <person name="Kuo A."/>
            <person name="LaButti K."/>
            <person name="Lipzen A."/>
            <person name="Morin E."/>
            <person name="Grigoriev I.V."/>
            <person name="Henrissat B."/>
            <person name="Lindahl B."/>
            <person name="Martin F."/>
        </authorList>
    </citation>
    <scope>NUCLEOTIDE SEQUENCE</scope>
    <source>
        <strain evidence="2">JB14</strain>
    </source>
</reference>
<dbReference type="AlphaFoldDB" id="A0A6A4HYQ7"/>
<sequence length="83" mass="9231">MARIKGKLGGSGLGISGISILCLILVLHPNVLILAYFEPPLLSHQGFKGKDGLMCYSLHFLDRHLHSNIKDSQKIYFFNFSLS</sequence>
<feature type="transmembrane region" description="Helical" evidence="1">
    <location>
        <begin position="12"/>
        <end position="37"/>
    </location>
</feature>
<protein>
    <submittedName>
        <fullName evidence="2">Uncharacterized protein</fullName>
    </submittedName>
</protein>
<evidence type="ECO:0000256" key="1">
    <source>
        <dbReference type="SAM" id="Phobius"/>
    </source>
</evidence>
<gene>
    <name evidence="2" type="ORF">BT96DRAFT_596268</name>
</gene>
<keyword evidence="1" id="KW-1133">Transmembrane helix</keyword>
<keyword evidence="1" id="KW-0472">Membrane</keyword>